<reference evidence="1 2" key="1">
    <citation type="submission" date="2015-07" db="EMBL/GenBank/DDBJ databases">
        <title>Whole genome sequence of Thermanaerothrix daxensis DSM 23592.</title>
        <authorList>
            <person name="Hemp J."/>
            <person name="Ward L.M."/>
            <person name="Pace L.A."/>
            <person name="Fischer W.W."/>
        </authorList>
    </citation>
    <scope>NUCLEOTIDE SEQUENCE [LARGE SCALE GENOMIC DNA]</scope>
    <source>
        <strain evidence="1 2">GNS-1</strain>
    </source>
</reference>
<evidence type="ECO:0000313" key="2">
    <source>
        <dbReference type="Proteomes" id="UP000050544"/>
    </source>
</evidence>
<sequence length="79" mass="9078">MGDSLEVNGGVTLQIRLPRPAECRLIKDGQVIKIWRRQEVCAWITQEPGVYRVECYLPYLGQQRGWIFSNPIYLKAAQG</sequence>
<comment type="caution">
    <text evidence="1">The sequence shown here is derived from an EMBL/GenBank/DDBJ whole genome shotgun (WGS) entry which is preliminary data.</text>
</comment>
<accession>A0A0P6Y3S1</accession>
<evidence type="ECO:0000313" key="1">
    <source>
        <dbReference type="EMBL" id="KPL84060.1"/>
    </source>
</evidence>
<protein>
    <submittedName>
        <fullName evidence="1">Uncharacterized protein</fullName>
    </submittedName>
</protein>
<dbReference type="AlphaFoldDB" id="A0A0P6Y3S1"/>
<dbReference type="Proteomes" id="UP000050544">
    <property type="component" value="Unassembled WGS sequence"/>
</dbReference>
<proteinExistence type="predicted"/>
<organism evidence="1 2">
    <name type="scientific">Thermanaerothrix daxensis</name>
    <dbReference type="NCBI Taxonomy" id="869279"/>
    <lineage>
        <taxon>Bacteria</taxon>
        <taxon>Bacillati</taxon>
        <taxon>Chloroflexota</taxon>
        <taxon>Anaerolineae</taxon>
        <taxon>Anaerolineales</taxon>
        <taxon>Anaerolineaceae</taxon>
        <taxon>Thermanaerothrix</taxon>
    </lineage>
</organism>
<gene>
    <name evidence="1" type="ORF">SE15_02420</name>
</gene>
<dbReference type="STRING" id="869279.SE15_02420"/>
<keyword evidence="2" id="KW-1185">Reference proteome</keyword>
<dbReference type="EMBL" id="LGKO01000002">
    <property type="protein sequence ID" value="KPL84060.1"/>
    <property type="molecule type" value="Genomic_DNA"/>
</dbReference>
<name>A0A0P6Y3S1_9CHLR</name>